<keyword evidence="1" id="KW-1133">Transmembrane helix</keyword>
<evidence type="ECO:0000256" key="1">
    <source>
        <dbReference type="SAM" id="Phobius"/>
    </source>
</evidence>
<comment type="caution">
    <text evidence="2">The sequence shown here is derived from an EMBL/GenBank/DDBJ whole genome shotgun (WGS) entry which is preliminary data.</text>
</comment>
<feature type="transmembrane region" description="Helical" evidence="1">
    <location>
        <begin position="20"/>
        <end position="44"/>
    </location>
</feature>
<sequence length="410" mass="48901">MKSVSHVHCKTLIIKLSKLYNINIIVMNCSFFNILLILLISIVYTKCMPTFLTGKIYIPISFGVYTTVDYPFIRFWTGDIYRLCGESYYCDDYNNDEYDDNDYSYSDYNSKLITSDQYTSLPPSSSSSSSSLYNKYENNYNYETLESGKPEENSYSYYENVKTDKTPTIYQKYDEIYETDDYQTPIYADTKYTKPTYNRIMKTTSNDVYSNKYNDKTFDSTSQYYKNYLAKEPTYKYNKPNVHESKKSEYDTQQYKVMKSANTNDKTKKYHNKQESYQTSVHNNRPVTEHHSGFSSHDYIHGDEIMQTKYYFDQFADDIIKQAHTYKDNNKLNNQRYQQPKHIQKKSHDNYETRYMEKTNKGSKKTKGNEYKKTKYNNYVNKVSNYNNKLTGKKFSNNKKNELKYRKTVY</sequence>
<keyword evidence="1" id="KW-0812">Transmembrane</keyword>
<gene>
    <name evidence="2" type="ORF">MN116_007215</name>
</gene>
<proteinExistence type="predicted"/>
<dbReference type="Proteomes" id="UP001292079">
    <property type="component" value="Unassembled WGS sequence"/>
</dbReference>
<dbReference type="EMBL" id="JALJAT010000005">
    <property type="protein sequence ID" value="KAK4469689.1"/>
    <property type="molecule type" value="Genomic_DNA"/>
</dbReference>
<evidence type="ECO:0000313" key="2">
    <source>
        <dbReference type="EMBL" id="KAK4469689.1"/>
    </source>
</evidence>
<protein>
    <submittedName>
        <fullName evidence="2">Uncharacterized protein</fullName>
    </submittedName>
</protein>
<evidence type="ECO:0000313" key="3">
    <source>
        <dbReference type="Proteomes" id="UP001292079"/>
    </source>
</evidence>
<dbReference type="AlphaFoldDB" id="A0AAE2D3E1"/>
<accession>A0AAE2D3E1</accession>
<feature type="transmembrane region" description="Helical" evidence="1">
    <location>
        <begin position="56"/>
        <end position="73"/>
    </location>
</feature>
<organism evidence="2 3">
    <name type="scientific">Schistosoma mekongi</name>
    <name type="common">Parasitic worm</name>
    <dbReference type="NCBI Taxonomy" id="38744"/>
    <lineage>
        <taxon>Eukaryota</taxon>
        <taxon>Metazoa</taxon>
        <taxon>Spiralia</taxon>
        <taxon>Lophotrochozoa</taxon>
        <taxon>Platyhelminthes</taxon>
        <taxon>Trematoda</taxon>
        <taxon>Digenea</taxon>
        <taxon>Strigeidida</taxon>
        <taxon>Schistosomatoidea</taxon>
        <taxon>Schistosomatidae</taxon>
        <taxon>Schistosoma</taxon>
    </lineage>
</organism>
<reference evidence="2" key="1">
    <citation type="submission" date="2022-04" db="EMBL/GenBank/DDBJ databases">
        <authorList>
            <person name="Xu L."/>
            <person name="Lv Z."/>
        </authorList>
    </citation>
    <scope>NUCLEOTIDE SEQUENCE</scope>
    <source>
        <strain evidence="2">LV_2022a</strain>
    </source>
</reference>
<reference evidence="2" key="2">
    <citation type="journal article" date="2023" name="Infect Dis Poverty">
        <title>Chromosome-scale genome of the human blood fluke Schistosoma mekongi and its implications for public health.</title>
        <authorList>
            <person name="Zhou M."/>
            <person name="Xu L."/>
            <person name="Xu D."/>
            <person name="Chen W."/>
            <person name="Khan J."/>
            <person name="Hu Y."/>
            <person name="Huang H."/>
            <person name="Wei H."/>
            <person name="Zhang Y."/>
            <person name="Chusongsang P."/>
            <person name="Tanasarnprasert K."/>
            <person name="Hu X."/>
            <person name="Limpanont Y."/>
            <person name="Lv Z."/>
        </authorList>
    </citation>
    <scope>NUCLEOTIDE SEQUENCE</scope>
    <source>
        <strain evidence="2">LV_2022a</strain>
    </source>
</reference>
<keyword evidence="3" id="KW-1185">Reference proteome</keyword>
<keyword evidence="1" id="KW-0472">Membrane</keyword>
<name>A0AAE2D3E1_SCHME</name>